<sequence>MTTTEIIRKNLFPNPNFSPTGLTHGLWGMQYVECFPGDGTLTVPEKDPNGTTTAQKQGYVQLDISGLLDADTEYVLSVIRLSGTKLCGIYYNNQGITVTPADHGDLLTLRFTPSRIHDPSSLMVNFDTGVWTRPIIELASTYDAAVAGGGGSASSPGTPCRDRNGIRRAGGAR</sequence>
<reference evidence="2 3" key="1">
    <citation type="submission" date="2019-01" db="EMBL/GenBank/DDBJ databases">
        <title>Complete genome sequence of Bifidobacterium gallinarum CACC 514.</title>
        <authorList>
            <person name="Jung M."/>
        </authorList>
    </citation>
    <scope>NUCLEOTIDE SEQUENCE [LARGE SCALE GENOMIC DNA]</scope>
    <source>
        <strain evidence="2 3">CACC 514</strain>
    </source>
</reference>
<proteinExistence type="predicted"/>
<feature type="region of interest" description="Disordered" evidence="1">
    <location>
        <begin position="148"/>
        <end position="173"/>
    </location>
</feature>
<dbReference type="Proteomes" id="UP000293589">
    <property type="component" value="Chromosome"/>
</dbReference>
<organism evidence="2 3">
    <name type="scientific">Bifidobacterium pullorum subsp. gallinarum</name>
    <dbReference type="NCBI Taxonomy" id="78344"/>
    <lineage>
        <taxon>Bacteria</taxon>
        <taxon>Bacillati</taxon>
        <taxon>Actinomycetota</taxon>
        <taxon>Actinomycetes</taxon>
        <taxon>Bifidobacteriales</taxon>
        <taxon>Bifidobacteriaceae</taxon>
        <taxon>Bifidobacterium</taxon>
    </lineage>
</organism>
<evidence type="ECO:0000313" key="3">
    <source>
        <dbReference type="Proteomes" id="UP000293589"/>
    </source>
</evidence>
<dbReference type="RefSeq" id="WP_129237288.1">
    <property type="nucleotide sequence ID" value="NZ_CP035464.1"/>
</dbReference>
<evidence type="ECO:0000313" key="2">
    <source>
        <dbReference type="EMBL" id="QAY32838.1"/>
    </source>
</evidence>
<dbReference type="EMBL" id="CP035464">
    <property type="protein sequence ID" value="QAY32838.1"/>
    <property type="molecule type" value="Genomic_DNA"/>
</dbReference>
<name>A0A4P6DY82_9BIFI</name>
<gene>
    <name evidence="2" type="ORF">ESN35_04970</name>
</gene>
<dbReference type="AlphaFoldDB" id="A0A4P6DY82"/>
<accession>A0A4P6DY82</accession>
<evidence type="ECO:0000256" key="1">
    <source>
        <dbReference type="SAM" id="MobiDB-lite"/>
    </source>
</evidence>
<protein>
    <submittedName>
        <fullName evidence="2">Uncharacterized protein</fullName>
    </submittedName>
</protein>
<dbReference type="KEGG" id="bgx:ESN35_04970"/>